<dbReference type="OrthoDB" id="5792673at2759"/>
<feature type="region of interest" description="Disordered" evidence="1">
    <location>
        <begin position="174"/>
        <end position="196"/>
    </location>
</feature>
<feature type="region of interest" description="Disordered" evidence="1">
    <location>
        <begin position="30"/>
        <end position="56"/>
    </location>
</feature>
<organism evidence="2 3">
    <name type="scientific">Akanthomyces lecanii RCEF 1005</name>
    <dbReference type="NCBI Taxonomy" id="1081108"/>
    <lineage>
        <taxon>Eukaryota</taxon>
        <taxon>Fungi</taxon>
        <taxon>Dikarya</taxon>
        <taxon>Ascomycota</taxon>
        <taxon>Pezizomycotina</taxon>
        <taxon>Sordariomycetes</taxon>
        <taxon>Hypocreomycetidae</taxon>
        <taxon>Hypocreales</taxon>
        <taxon>Cordycipitaceae</taxon>
        <taxon>Akanthomyces</taxon>
        <taxon>Cordyceps confragosa</taxon>
    </lineage>
</organism>
<dbReference type="Proteomes" id="UP000076881">
    <property type="component" value="Unassembled WGS sequence"/>
</dbReference>
<dbReference type="EMBL" id="AZHF01000002">
    <property type="protein sequence ID" value="OAA79358.1"/>
    <property type="molecule type" value="Genomic_DNA"/>
</dbReference>
<name>A0A162KSW7_CORDF</name>
<dbReference type="STRING" id="1081108.A0A162KSW7"/>
<evidence type="ECO:0000313" key="2">
    <source>
        <dbReference type="EMBL" id="OAA79358.1"/>
    </source>
</evidence>
<evidence type="ECO:0000313" key="3">
    <source>
        <dbReference type="Proteomes" id="UP000076881"/>
    </source>
</evidence>
<reference evidence="2 3" key="1">
    <citation type="journal article" date="2016" name="Genome Biol. Evol.">
        <title>Divergent and convergent evolution of fungal pathogenicity.</title>
        <authorList>
            <person name="Shang Y."/>
            <person name="Xiao G."/>
            <person name="Zheng P."/>
            <person name="Cen K."/>
            <person name="Zhan S."/>
            <person name="Wang C."/>
        </authorList>
    </citation>
    <scope>NUCLEOTIDE SEQUENCE [LARGE SCALE GENOMIC DNA]</scope>
    <source>
        <strain evidence="2 3">RCEF 1005</strain>
    </source>
</reference>
<keyword evidence="3" id="KW-1185">Reference proteome</keyword>
<accession>A0A162KSW7</accession>
<gene>
    <name evidence="2" type="ORF">LEL_02844</name>
</gene>
<dbReference type="SUPFAM" id="SSF82199">
    <property type="entry name" value="SET domain"/>
    <property type="match status" value="1"/>
</dbReference>
<feature type="compositionally biased region" description="Low complexity" evidence="1">
    <location>
        <begin position="36"/>
        <end position="47"/>
    </location>
</feature>
<dbReference type="InterPro" id="IPR046341">
    <property type="entry name" value="SET_dom_sf"/>
</dbReference>
<dbReference type="Gene3D" id="2.170.270.10">
    <property type="entry name" value="SET domain"/>
    <property type="match status" value="1"/>
</dbReference>
<dbReference type="AlphaFoldDB" id="A0A162KSW7"/>
<comment type="caution">
    <text evidence="2">The sequence shown here is derived from an EMBL/GenBank/DDBJ whole genome shotgun (WGS) entry which is preliminary data.</text>
</comment>
<proteinExistence type="predicted"/>
<sequence length="234" mass="24932">MSQPKNWPSALPYLKAPLHSKELTPTHLAALRARPSSSSSDTSSGSSPMPIMPASETPIPCPRVRIQAIQLPSHPAHGQHGLFATQHLKPGSLILAYLGRVHGSTGAAAASDYDLWLDRDADVAVDAARQGNEARFVNDFRGIGPRANAEFRSVFCERWGQVCVGVWVLGTETGTTGKRKSKSKKGGVVAAGGKRSGDCGIRKGEEILVSYGKGFWEERRREMEGSGVEDGGGG</sequence>
<protein>
    <submittedName>
        <fullName evidence="2">SET domain protein</fullName>
    </submittedName>
</protein>
<evidence type="ECO:0000256" key="1">
    <source>
        <dbReference type="SAM" id="MobiDB-lite"/>
    </source>
</evidence>